<evidence type="ECO:0000313" key="11">
    <source>
        <dbReference type="Proteomes" id="UP000001822"/>
    </source>
</evidence>
<dbReference type="InterPro" id="IPR029044">
    <property type="entry name" value="Nucleotide-diphossugar_trans"/>
</dbReference>
<feature type="domain" description="MannoseP isomerase/GMP-like beta-helix" evidence="9">
    <location>
        <begin position="294"/>
        <end position="347"/>
    </location>
</feature>
<dbReference type="OrthoDB" id="9806359at2"/>
<keyword evidence="11" id="KW-1185">Reference proteome</keyword>
<evidence type="ECO:0000313" key="10">
    <source>
        <dbReference type="EMBL" id="ABG57591.1"/>
    </source>
</evidence>
<dbReference type="GO" id="GO:0004475">
    <property type="term" value="F:mannose-1-phosphate guanylyltransferase (GTP) activity"/>
    <property type="evidence" value="ECO:0007669"/>
    <property type="project" value="UniProtKB-EC"/>
</dbReference>
<dbReference type="FunFam" id="3.90.550.10:FF:000046">
    <property type="entry name" value="Mannose-1-phosphate guanylyltransferase (GDP)"/>
    <property type="match status" value="1"/>
</dbReference>
<dbReference type="InterPro" id="IPR005835">
    <property type="entry name" value="NTP_transferase_dom"/>
</dbReference>
<evidence type="ECO:0000256" key="3">
    <source>
        <dbReference type="ARBA" id="ARBA00022679"/>
    </source>
</evidence>
<dbReference type="PANTHER" id="PTHR46390:SF1">
    <property type="entry name" value="MANNOSE-1-PHOSPHATE GUANYLYLTRANSFERASE"/>
    <property type="match status" value="1"/>
</dbReference>
<dbReference type="Gene3D" id="3.90.550.10">
    <property type="entry name" value="Spore Coat Polysaccharide Biosynthesis Protein SpsA, Chain A"/>
    <property type="match status" value="1"/>
</dbReference>
<dbReference type="GO" id="GO:0005525">
    <property type="term" value="F:GTP binding"/>
    <property type="evidence" value="ECO:0007669"/>
    <property type="project" value="UniProtKB-KW"/>
</dbReference>
<evidence type="ECO:0000256" key="4">
    <source>
        <dbReference type="ARBA" id="ARBA00022695"/>
    </source>
</evidence>
<dbReference type="InterPro" id="IPR049577">
    <property type="entry name" value="GMPP_N"/>
</dbReference>
<evidence type="ECO:0000259" key="9">
    <source>
        <dbReference type="Pfam" id="PF22640"/>
    </source>
</evidence>
<dbReference type="InterPro" id="IPR054566">
    <property type="entry name" value="ManC/GMP-like_b-helix"/>
</dbReference>
<dbReference type="SUPFAM" id="SSF159283">
    <property type="entry name" value="Guanosine diphospho-D-mannose pyrophosphorylase/mannose-6-phosphate isomerase linker domain"/>
    <property type="match status" value="1"/>
</dbReference>
<dbReference type="InterPro" id="IPR051161">
    <property type="entry name" value="Mannose-6P_isomerase_type2"/>
</dbReference>
<keyword evidence="4 10" id="KW-0548">Nucleotidyltransferase</keyword>
<dbReference type="Proteomes" id="UP000001822">
    <property type="component" value="Chromosome"/>
</dbReference>
<dbReference type="CDD" id="cd02509">
    <property type="entry name" value="GDP-M1P_Guanylyltransferase"/>
    <property type="match status" value="1"/>
</dbReference>
<evidence type="ECO:0000256" key="7">
    <source>
        <dbReference type="ARBA" id="ARBA00047343"/>
    </source>
</evidence>
<feature type="domain" description="Nucleotidyl transferase" evidence="8">
    <location>
        <begin position="7"/>
        <end position="285"/>
    </location>
</feature>
<dbReference type="PANTHER" id="PTHR46390">
    <property type="entry name" value="MANNOSE-1-PHOSPHATE GUANYLYLTRANSFERASE"/>
    <property type="match status" value="1"/>
</dbReference>
<dbReference type="RefSeq" id="WP_011583707.1">
    <property type="nucleotide sequence ID" value="NC_008255.1"/>
</dbReference>
<keyword evidence="5" id="KW-0547">Nucleotide-binding</keyword>
<evidence type="ECO:0000256" key="5">
    <source>
        <dbReference type="ARBA" id="ARBA00022741"/>
    </source>
</evidence>
<dbReference type="Pfam" id="PF22640">
    <property type="entry name" value="ManC_GMP_beta-helix"/>
    <property type="match status" value="1"/>
</dbReference>
<comment type="similarity">
    <text evidence="1">Belongs to the mannose-6-phosphate isomerase type 2 family.</text>
</comment>
<dbReference type="EC" id="2.7.7.13" evidence="2"/>
<keyword evidence="3 10" id="KW-0808">Transferase</keyword>
<sequence>MDINNYAVIMAGGIGSRFWPFSRTKYPKQFHDVLGTGATLIQQTVNRFKNICPPENIIIVTNKDYVGLVKEQLPFLQDHQILAEPIGRNTAPCLAYASYKILQRDKNANIVVAPSDHIILQEKEFENVIVEALQATEQADILITLGMKPTRPDTGYGYIQYIDEKKLRIKKVKTFTEKPALELAIKFIESGEFVWNAGIFIFNAQTIVDAIKKHLPEMDEVFTEGSGLYWTDKENDFINKAYSRCGNISIDYGIMEKSDNVYVMLADFGWSDLGTWKSLFENMPKNDDGNVIDGNVLTYDAKDTIIKTPKNKLVVVEGLEGYIVAEFDDVLMICRKENEQRVKDFVSDVKATQDKRFV</sequence>
<evidence type="ECO:0000256" key="1">
    <source>
        <dbReference type="ARBA" id="ARBA00006115"/>
    </source>
</evidence>
<accession>A0A6N4SMU5</accession>
<organism evidence="10 11">
    <name type="scientific">Cytophaga hutchinsonii (strain ATCC 33406 / DSM 1761 / CIP 103989 / NBRC 15051 / NCIMB 9469 / D465)</name>
    <dbReference type="NCBI Taxonomy" id="269798"/>
    <lineage>
        <taxon>Bacteria</taxon>
        <taxon>Pseudomonadati</taxon>
        <taxon>Bacteroidota</taxon>
        <taxon>Cytophagia</taxon>
        <taxon>Cytophagales</taxon>
        <taxon>Cytophagaceae</taxon>
        <taxon>Cytophaga</taxon>
    </lineage>
</organism>
<name>A0A6N4SMU5_CYTH3</name>
<dbReference type="EMBL" id="CP000383">
    <property type="protein sequence ID" value="ABG57591.1"/>
    <property type="molecule type" value="Genomic_DNA"/>
</dbReference>
<proteinExistence type="inferred from homology"/>
<comment type="catalytic activity">
    <reaction evidence="7">
        <text>alpha-D-mannose 1-phosphate + GTP + H(+) = GDP-alpha-D-mannose + diphosphate</text>
        <dbReference type="Rhea" id="RHEA:15229"/>
        <dbReference type="ChEBI" id="CHEBI:15378"/>
        <dbReference type="ChEBI" id="CHEBI:33019"/>
        <dbReference type="ChEBI" id="CHEBI:37565"/>
        <dbReference type="ChEBI" id="CHEBI:57527"/>
        <dbReference type="ChEBI" id="CHEBI:58409"/>
        <dbReference type="EC" id="2.7.7.13"/>
    </reaction>
</comment>
<dbReference type="KEGG" id="chu:CHU_0300"/>
<evidence type="ECO:0000256" key="2">
    <source>
        <dbReference type="ARBA" id="ARBA00012387"/>
    </source>
</evidence>
<evidence type="ECO:0000256" key="6">
    <source>
        <dbReference type="ARBA" id="ARBA00023134"/>
    </source>
</evidence>
<dbReference type="GO" id="GO:0009298">
    <property type="term" value="P:GDP-mannose biosynthetic process"/>
    <property type="evidence" value="ECO:0007669"/>
    <property type="project" value="TreeGrafter"/>
</dbReference>
<dbReference type="AlphaFoldDB" id="A0A6N4SMU5"/>
<protein>
    <recommendedName>
        <fullName evidence="2">mannose-1-phosphate guanylyltransferase</fullName>
        <ecNumber evidence="2">2.7.7.13</ecNumber>
    </recommendedName>
</protein>
<dbReference type="SUPFAM" id="SSF53448">
    <property type="entry name" value="Nucleotide-diphospho-sugar transferases"/>
    <property type="match status" value="1"/>
</dbReference>
<keyword evidence="6" id="KW-0342">GTP-binding</keyword>
<dbReference type="Pfam" id="PF00483">
    <property type="entry name" value="NTP_transferase"/>
    <property type="match status" value="1"/>
</dbReference>
<reference evidence="10 11" key="1">
    <citation type="journal article" date="2007" name="Appl. Environ. Microbiol.">
        <title>Genome sequence of the cellulolytic gliding bacterium Cytophaga hutchinsonii.</title>
        <authorList>
            <person name="Xie G."/>
            <person name="Bruce D.C."/>
            <person name="Challacombe J.F."/>
            <person name="Chertkov O."/>
            <person name="Detter J.C."/>
            <person name="Gilna P."/>
            <person name="Han C.S."/>
            <person name="Lucas S."/>
            <person name="Misra M."/>
            <person name="Myers G.L."/>
            <person name="Richardson P."/>
            <person name="Tapia R."/>
            <person name="Thayer N."/>
            <person name="Thompson L.S."/>
            <person name="Brettin T.S."/>
            <person name="Henrissat B."/>
            <person name="Wilson D.B."/>
            <person name="McBride M.J."/>
        </authorList>
    </citation>
    <scope>NUCLEOTIDE SEQUENCE [LARGE SCALE GENOMIC DNA]</scope>
    <source>
        <strain evidence="11">ATCC 33406 / DSM 1761 / CIP 103989 / NBRC 15051 / NCIMB 9469 / D465</strain>
    </source>
</reference>
<gene>
    <name evidence="10" type="primary">manC</name>
    <name evidence="10" type="ordered locus">CHU_0300</name>
</gene>
<evidence type="ECO:0000259" key="8">
    <source>
        <dbReference type="Pfam" id="PF00483"/>
    </source>
</evidence>